<protein>
    <submittedName>
        <fullName evidence="5">Extracellular solute-binding protein</fullName>
    </submittedName>
</protein>
<dbReference type="InterPro" id="IPR026045">
    <property type="entry name" value="Ferric-bd"/>
</dbReference>
<evidence type="ECO:0000256" key="4">
    <source>
        <dbReference type="SAM" id="MobiDB-lite"/>
    </source>
</evidence>
<dbReference type="RefSeq" id="WP_354457545.1">
    <property type="nucleotide sequence ID" value="NZ_JBEWSZ010000001.1"/>
</dbReference>
<dbReference type="PIRSF" id="PIRSF002825">
    <property type="entry name" value="CfbpA"/>
    <property type="match status" value="1"/>
</dbReference>
<proteinExistence type="inferred from homology"/>
<evidence type="ECO:0000256" key="3">
    <source>
        <dbReference type="ARBA" id="ARBA00022764"/>
    </source>
</evidence>
<reference evidence="5 6" key="1">
    <citation type="submission" date="2024-06" db="EMBL/GenBank/DDBJ databases">
        <authorList>
            <person name="Kim D.-U."/>
        </authorList>
    </citation>
    <scope>NUCLEOTIDE SEQUENCE [LARGE SCALE GENOMIC DNA]</scope>
    <source>
        <strain evidence="5 6">KACC15460</strain>
    </source>
</reference>
<evidence type="ECO:0000313" key="5">
    <source>
        <dbReference type="EMBL" id="MET2825451.1"/>
    </source>
</evidence>
<gene>
    <name evidence="5" type="ORF">ABVQ20_00510</name>
</gene>
<dbReference type="InterPro" id="IPR006059">
    <property type="entry name" value="SBP"/>
</dbReference>
<name>A0ABV2D5Z6_9HYPH</name>
<dbReference type="PANTHER" id="PTHR30006:SF15">
    <property type="entry name" value="IRON-UTILIZATION PERIPLASMIC PROTEIN"/>
    <property type="match status" value="1"/>
</dbReference>
<keyword evidence="2" id="KW-0732">Signal</keyword>
<comment type="caution">
    <text evidence="5">The sequence shown here is derived from an EMBL/GenBank/DDBJ whole genome shotgun (WGS) entry which is preliminary data.</text>
</comment>
<keyword evidence="6" id="KW-1185">Reference proteome</keyword>
<accession>A0ABV2D5Z6</accession>
<organism evidence="5 6">
    <name type="scientific">Mesorhizobium shangrilense</name>
    <dbReference type="NCBI Taxonomy" id="460060"/>
    <lineage>
        <taxon>Bacteria</taxon>
        <taxon>Pseudomonadati</taxon>
        <taxon>Pseudomonadota</taxon>
        <taxon>Alphaproteobacteria</taxon>
        <taxon>Hyphomicrobiales</taxon>
        <taxon>Phyllobacteriaceae</taxon>
        <taxon>Mesorhizobium</taxon>
    </lineage>
</organism>
<dbReference type="EMBL" id="JBEWSZ010000001">
    <property type="protein sequence ID" value="MET2825451.1"/>
    <property type="molecule type" value="Genomic_DNA"/>
</dbReference>
<keyword evidence="3" id="KW-0574">Periplasm</keyword>
<dbReference type="Proteomes" id="UP001548832">
    <property type="component" value="Unassembled WGS sequence"/>
</dbReference>
<evidence type="ECO:0000313" key="6">
    <source>
        <dbReference type="Proteomes" id="UP001548832"/>
    </source>
</evidence>
<dbReference type="PANTHER" id="PTHR30006">
    <property type="entry name" value="THIAMINE-BINDING PERIPLASMIC PROTEIN-RELATED"/>
    <property type="match status" value="1"/>
</dbReference>
<sequence>MLRCIPGETPARPVSLRSRSTRPAGGRLAVALLALLLPAALSGGAAAGEPDHLTLYGAQHPQMLDILVQGFKARTGITIDVRAGDAPEIANQIAEEGTSSPADLYITENSPELLLLEEKGLLAPVDKATLAEVPAQYSSATGAWVGLLARENVLQFNTSMIKEEALPASLLDLAKPEWKGKVAISPTDADFMPIVRVVEVLKGKDAALAWLKGLKDNAQVYDDDEAVVAAVDRGSVAVGLINSYYWYRFRTEAGADKIKSGIHHFAGGDAGALINISGAAALKASKHPQEAQKFLAYVVSKQAQQALANNDIVFEYPLAAGVAANPALKPFSELQPPSINLTQLGDDVEPAQLLRDAGLL</sequence>
<evidence type="ECO:0000256" key="2">
    <source>
        <dbReference type="ARBA" id="ARBA00022729"/>
    </source>
</evidence>
<evidence type="ECO:0000256" key="1">
    <source>
        <dbReference type="ARBA" id="ARBA00008520"/>
    </source>
</evidence>
<feature type="region of interest" description="Disordered" evidence="4">
    <location>
        <begin position="1"/>
        <end position="20"/>
    </location>
</feature>
<dbReference type="SUPFAM" id="SSF53850">
    <property type="entry name" value="Periplasmic binding protein-like II"/>
    <property type="match status" value="1"/>
</dbReference>
<dbReference type="Gene3D" id="3.40.190.10">
    <property type="entry name" value="Periplasmic binding protein-like II"/>
    <property type="match status" value="2"/>
</dbReference>
<comment type="similarity">
    <text evidence="1">Belongs to the bacterial solute-binding protein 1 family.</text>
</comment>
<dbReference type="Pfam" id="PF13416">
    <property type="entry name" value="SBP_bac_8"/>
    <property type="match status" value="1"/>
</dbReference>